<reference evidence="1 2" key="1">
    <citation type="journal article" date="2016" name="Nat. Commun.">
        <title>Thousands of microbial genomes shed light on interconnected biogeochemical processes in an aquifer system.</title>
        <authorList>
            <person name="Anantharaman K."/>
            <person name="Brown C.T."/>
            <person name="Hug L.A."/>
            <person name="Sharon I."/>
            <person name="Castelle C.J."/>
            <person name="Probst A.J."/>
            <person name="Thomas B.C."/>
            <person name="Singh A."/>
            <person name="Wilkins M.J."/>
            <person name="Karaoz U."/>
            <person name="Brodie E.L."/>
            <person name="Williams K.H."/>
            <person name="Hubbard S.S."/>
            <person name="Banfield J.F."/>
        </authorList>
    </citation>
    <scope>NUCLEOTIDE SEQUENCE [LARGE SCALE GENOMIC DNA]</scope>
</reference>
<sequence length="392" mass="46289">MLTDLEKIKNLHKELKLSGMPKNALLNAPDGLLDYFIQVMRDEKEVVLPIYSYDDWQSFIKLLALHGVLPLFYWHIKLLPKKLHPPEKIFSYLKNVFLLSSARSLKTDSQLALILEAFEKEKIEYLVLKGKAYEKMIYPNSAIRPSNDIDILILPNQVKRGEEILLALKYECKNHIFDNLKEVFIEEVFIDKNNKKAVIDLHWSLHGFLGMNNPDNDMKAIFDRKIEVKGQLLSFKTLDLIDSLIHAAIHARMIHGEEMRLIWLYDISLLLQEIIAENRIDELKDKSVAFGARLAVESAVKISQLWSGFKIPIGLFGFDEWPKPTKQEINVWENFNLRSRSIISWYNSRWPKNLNWRRQLRLFFNVLFSYKRKNLSKFFRKEIIWDDRKLKM</sequence>
<dbReference type="Pfam" id="PF14907">
    <property type="entry name" value="NTP_transf_5"/>
    <property type="match status" value="1"/>
</dbReference>
<evidence type="ECO:0000313" key="2">
    <source>
        <dbReference type="Proteomes" id="UP000177905"/>
    </source>
</evidence>
<gene>
    <name evidence="1" type="ORF">A2290_09150</name>
</gene>
<dbReference type="AlphaFoldDB" id="A0A1F4S3W0"/>
<name>A0A1F4S3W0_UNCSA</name>
<protein>
    <recommendedName>
        <fullName evidence="3">Nucleotidyltransferase family protein</fullName>
    </recommendedName>
</protein>
<dbReference type="Proteomes" id="UP000177905">
    <property type="component" value="Unassembled WGS sequence"/>
</dbReference>
<dbReference type="EMBL" id="MEUA01000026">
    <property type="protein sequence ID" value="OGC15057.1"/>
    <property type="molecule type" value="Genomic_DNA"/>
</dbReference>
<evidence type="ECO:0008006" key="3">
    <source>
        <dbReference type="Google" id="ProtNLM"/>
    </source>
</evidence>
<accession>A0A1F4S3W0</accession>
<dbReference type="InterPro" id="IPR039498">
    <property type="entry name" value="NTP_transf_5"/>
</dbReference>
<organism evidence="1 2">
    <name type="scientific">candidate division WOR-1 bacterium RIFOXYB2_FULL_36_35</name>
    <dbReference type="NCBI Taxonomy" id="1802578"/>
    <lineage>
        <taxon>Bacteria</taxon>
        <taxon>Bacillati</taxon>
        <taxon>Saganbacteria</taxon>
    </lineage>
</organism>
<comment type="caution">
    <text evidence="1">The sequence shown here is derived from an EMBL/GenBank/DDBJ whole genome shotgun (WGS) entry which is preliminary data.</text>
</comment>
<proteinExistence type="predicted"/>
<evidence type="ECO:0000313" key="1">
    <source>
        <dbReference type="EMBL" id="OGC15057.1"/>
    </source>
</evidence>